<reference evidence="2 3" key="1">
    <citation type="submission" date="2019-09" db="EMBL/GenBank/DDBJ databases">
        <authorList>
            <person name="Chandra G."/>
            <person name="Truman W A."/>
        </authorList>
    </citation>
    <scope>NUCLEOTIDE SEQUENCE [LARGE SCALE GENOMIC DNA]</scope>
    <source>
        <strain evidence="2">PS925</strain>
    </source>
</reference>
<dbReference type="GO" id="GO:0110154">
    <property type="term" value="P:RNA decapping"/>
    <property type="evidence" value="ECO:0007669"/>
    <property type="project" value="TreeGrafter"/>
</dbReference>
<accession>A0A5E7SF24</accession>
<dbReference type="AlphaFoldDB" id="A0A5E7SF24"/>
<name>A0A5E7SF24_PSEFL</name>
<sequence length="402" mass="44527">MGDHQFADQSVGQVSTGVYYQDVAWFRHVQCLVYHQVVPRPCLDGQGRADHAWPFIKSPKIGATCRHTRHAVADICDGQISDRDFVVGDIHFKTTELHKGLRALGFDSAIDRVIAVGDLIDRGPGMLDGLKLLGEAWFFCVQGNHEQMLINAYRENPQARYSSHGAGWWATIADESKGMVIEKLEQLPTAIEIQSARGLVGVVHADVPAGISWQEFVGSLDNTQIEEIALWGRERIIKHYRDGVPGIWRVCSGHTWIPKPLRLGNFLALDCTGGGDGPLAIYCVQEDAIYVDGRPVSLDSAESISEQLQELENVISQLKTEVNGNRLIESQSLSRKAEALAKHANSSWIIMRDEDAESEKLINALHGLSLLTGERRGAKLDELKARYSGTQTEQLLQRLFGA</sequence>
<evidence type="ECO:0000259" key="1">
    <source>
        <dbReference type="Pfam" id="PF00149"/>
    </source>
</evidence>
<dbReference type="Gene3D" id="3.60.21.10">
    <property type="match status" value="1"/>
</dbReference>
<organism evidence="2 3">
    <name type="scientific">Pseudomonas fluorescens</name>
    <dbReference type="NCBI Taxonomy" id="294"/>
    <lineage>
        <taxon>Bacteria</taxon>
        <taxon>Pseudomonadati</taxon>
        <taxon>Pseudomonadota</taxon>
        <taxon>Gammaproteobacteria</taxon>
        <taxon>Pseudomonadales</taxon>
        <taxon>Pseudomonadaceae</taxon>
        <taxon>Pseudomonas</taxon>
    </lineage>
</organism>
<dbReference type="InterPro" id="IPR004843">
    <property type="entry name" value="Calcineurin-like_PHP"/>
</dbReference>
<dbReference type="InterPro" id="IPR029052">
    <property type="entry name" value="Metallo-depent_PP-like"/>
</dbReference>
<dbReference type="SUPFAM" id="SSF56300">
    <property type="entry name" value="Metallo-dependent phosphatases"/>
    <property type="match status" value="1"/>
</dbReference>
<dbReference type="Proteomes" id="UP000412311">
    <property type="component" value="Unassembled WGS sequence"/>
</dbReference>
<gene>
    <name evidence="2" type="ORF">PS925_00873</name>
</gene>
<dbReference type="Pfam" id="PF00149">
    <property type="entry name" value="Metallophos"/>
    <property type="match status" value="1"/>
</dbReference>
<dbReference type="GO" id="GO:0016791">
    <property type="term" value="F:phosphatase activity"/>
    <property type="evidence" value="ECO:0007669"/>
    <property type="project" value="TreeGrafter"/>
</dbReference>
<proteinExistence type="predicted"/>
<dbReference type="GO" id="GO:0008803">
    <property type="term" value="F:bis(5'-nucleosyl)-tetraphosphatase (symmetrical) activity"/>
    <property type="evidence" value="ECO:0007669"/>
    <property type="project" value="TreeGrafter"/>
</dbReference>
<dbReference type="PANTHER" id="PTHR42850:SF10">
    <property type="entry name" value="SERINE_THREONINE-PROTEIN PHOSPHATASE 1"/>
    <property type="match status" value="1"/>
</dbReference>
<evidence type="ECO:0000313" key="2">
    <source>
        <dbReference type="EMBL" id="VVP85381.1"/>
    </source>
</evidence>
<protein>
    <recommendedName>
        <fullName evidence="1">Calcineurin-like phosphoesterase domain-containing protein</fullName>
    </recommendedName>
</protein>
<dbReference type="PANTHER" id="PTHR42850">
    <property type="entry name" value="METALLOPHOSPHOESTERASE"/>
    <property type="match status" value="1"/>
</dbReference>
<evidence type="ECO:0000313" key="3">
    <source>
        <dbReference type="Proteomes" id="UP000412311"/>
    </source>
</evidence>
<dbReference type="InterPro" id="IPR050126">
    <property type="entry name" value="Ap4A_hydrolase"/>
</dbReference>
<dbReference type="EMBL" id="CABVJG010000002">
    <property type="protein sequence ID" value="VVP85381.1"/>
    <property type="molecule type" value="Genomic_DNA"/>
</dbReference>
<dbReference type="GO" id="GO:0005737">
    <property type="term" value="C:cytoplasm"/>
    <property type="evidence" value="ECO:0007669"/>
    <property type="project" value="TreeGrafter"/>
</dbReference>
<feature type="domain" description="Calcineurin-like phosphoesterase" evidence="1">
    <location>
        <begin position="86"/>
        <end position="204"/>
    </location>
</feature>